<reference evidence="2 3" key="2">
    <citation type="journal article" date="2012" name="Eukaryot. Cell">
        <title>Genome update of Botrytis cinerea strains B05.10 and T4.</title>
        <authorList>
            <person name="Staats M."/>
            <person name="van Kan J.A."/>
        </authorList>
    </citation>
    <scope>NUCLEOTIDE SEQUENCE [LARGE SCALE GENOMIC DNA]</scope>
    <source>
        <strain evidence="2 3">B05.10</strain>
    </source>
</reference>
<evidence type="ECO:0000313" key="2">
    <source>
        <dbReference type="EMBL" id="ATZ48337.1"/>
    </source>
</evidence>
<dbReference type="OrthoDB" id="3516383at2759"/>
<dbReference type="PANTHER" id="PTHR43908">
    <property type="entry name" value="AT29763P-RELATED"/>
    <property type="match status" value="1"/>
</dbReference>
<dbReference type="RefSeq" id="XP_001560855.1">
    <property type="nucleotide sequence ID" value="XM_001560805.2"/>
</dbReference>
<organism evidence="2 3">
    <name type="scientific">Botryotinia fuckeliana (strain B05.10)</name>
    <name type="common">Noble rot fungus</name>
    <name type="synonym">Botrytis cinerea</name>
    <dbReference type="NCBI Taxonomy" id="332648"/>
    <lineage>
        <taxon>Eukaryota</taxon>
        <taxon>Fungi</taxon>
        <taxon>Dikarya</taxon>
        <taxon>Ascomycota</taxon>
        <taxon>Pezizomycotina</taxon>
        <taxon>Leotiomycetes</taxon>
        <taxon>Helotiales</taxon>
        <taxon>Sclerotiniaceae</taxon>
        <taxon>Botrytis</taxon>
    </lineage>
</organism>
<dbReference type="GeneID" id="5441502"/>
<dbReference type="SUPFAM" id="SSF46565">
    <property type="entry name" value="Chaperone J-domain"/>
    <property type="match status" value="1"/>
</dbReference>
<dbReference type="SMART" id="SM00271">
    <property type="entry name" value="DnaJ"/>
    <property type="match status" value="1"/>
</dbReference>
<dbReference type="Gene3D" id="1.10.287.110">
    <property type="entry name" value="DnaJ domain"/>
    <property type="match status" value="1"/>
</dbReference>
<dbReference type="CDD" id="cd06257">
    <property type="entry name" value="DnaJ"/>
    <property type="match status" value="1"/>
</dbReference>
<reference evidence="2 3" key="1">
    <citation type="journal article" date="2011" name="PLoS Genet.">
        <title>Genomic analysis of the necrotrophic fungal pathogens Sclerotinia sclerotiorum and Botrytis cinerea.</title>
        <authorList>
            <person name="Amselem J."/>
            <person name="Cuomo C.A."/>
            <person name="van Kan J.A."/>
            <person name="Viaud M."/>
            <person name="Benito E.P."/>
            <person name="Couloux A."/>
            <person name="Coutinho P.M."/>
            <person name="de Vries R.P."/>
            <person name="Dyer P.S."/>
            <person name="Fillinger S."/>
            <person name="Fournier E."/>
            <person name="Gout L."/>
            <person name="Hahn M."/>
            <person name="Kohn L."/>
            <person name="Lapalu N."/>
            <person name="Plummer K.M."/>
            <person name="Pradier J.M."/>
            <person name="Quevillon E."/>
            <person name="Sharon A."/>
            <person name="Simon A."/>
            <person name="ten Have A."/>
            <person name="Tudzynski B."/>
            <person name="Tudzynski P."/>
            <person name="Wincker P."/>
            <person name="Andrew M."/>
            <person name="Anthouard V."/>
            <person name="Beever R.E."/>
            <person name="Beffa R."/>
            <person name="Benoit I."/>
            <person name="Bouzid O."/>
            <person name="Brault B."/>
            <person name="Chen Z."/>
            <person name="Choquer M."/>
            <person name="Collemare J."/>
            <person name="Cotton P."/>
            <person name="Danchin E.G."/>
            <person name="Da Silva C."/>
            <person name="Gautier A."/>
            <person name="Giraud C."/>
            <person name="Giraud T."/>
            <person name="Gonzalez C."/>
            <person name="Grossetete S."/>
            <person name="Guldener U."/>
            <person name="Henrissat B."/>
            <person name="Howlett B.J."/>
            <person name="Kodira C."/>
            <person name="Kretschmer M."/>
            <person name="Lappartient A."/>
            <person name="Leroch M."/>
            <person name="Levis C."/>
            <person name="Mauceli E."/>
            <person name="Neuveglise C."/>
            <person name="Oeser B."/>
            <person name="Pearson M."/>
            <person name="Poulain J."/>
            <person name="Poussereau N."/>
            <person name="Quesneville H."/>
            <person name="Rascle C."/>
            <person name="Schumacher J."/>
            <person name="Segurens B."/>
            <person name="Sexton A."/>
            <person name="Silva E."/>
            <person name="Sirven C."/>
            <person name="Soanes D.M."/>
            <person name="Talbot N.J."/>
            <person name="Templeton M."/>
            <person name="Yandava C."/>
            <person name="Yarden O."/>
            <person name="Zeng Q."/>
            <person name="Rollins J.A."/>
            <person name="Lebrun M.H."/>
            <person name="Dickman M."/>
        </authorList>
    </citation>
    <scope>NUCLEOTIDE SEQUENCE [LARGE SCALE GENOMIC DNA]</scope>
    <source>
        <strain evidence="2 3">B05.10</strain>
    </source>
</reference>
<dbReference type="KEGG" id="bfu:BCIN_03g05620"/>
<dbReference type="AlphaFoldDB" id="A0A384JD41"/>
<gene>
    <name evidence="2" type="ORF">BCIN_03g05620</name>
</gene>
<dbReference type="PROSITE" id="PS50076">
    <property type="entry name" value="DNAJ_2"/>
    <property type="match status" value="1"/>
</dbReference>
<accession>A0A384JD41</accession>
<dbReference type="InterPro" id="IPR051100">
    <property type="entry name" value="DnaJ_subfamily_B/C"/>
</dbReference>
<dbReference type="EMBL" id="CP009807">
    <property type="protein sequence ID" value="ATZ48337.1"/>
    <property type="molecule type" value="Genomic_DNA"/>
</dbReference>
<proteinExistence type="predicted"/>
<dbReference type="PRINTS" id="PR00625">
    <property type="entry name" value="JDOMAIN"/>
</dbReference>
<dbReference type="GO" id="GO:0071218">
    <property type="term" value="P:cellular response to misfolded protein"/>
    <property type="evidence" value="ECO:0007669"/>
    <property type="project" value="TreeGrafter"/>
</dbReference>
<keyword evidence="3" id="KW-1185">Reference proteome</keyword>
<dbReference type="Proteomes" id="UP000001798">
    <property type="component" value="Chromosome 3"/>
</dbReference>
<evidence type="ECO:0000259" key="1">
    <source>
        <dbReference type="PROSITE" id="PS50076"/>
    </source>
</evidence>
<dbReference type="InterPro" id="IPR036869">
    <property type="entry name" value="J_dom_sf"/>
</dbReference>
<reference evidence="2 3" key="3">
    <citation type="journal article" date="2017" name="Mol. Plant Pathol.">
        <title>A gapless genome sequence of the fungus Botrytis cinerea.</title>
        <authorList>
            <person name="Van Kan J.A."/>
            <person name="Stassen J.H."/>
            <person name="Mosbach A."/>
            <person name="Van Der Lee T.A."/>
            <person name="Faino L."/>
            <person name="Farmer A.D."/>
            <person name="Papasotiriou D.G."/>
            <person name="Zhou S."/>
            <person name="Seidl M.F."/>
            <person name="Cottam E."/>
            <person name="Edel D."/>
            <person name="Hahn M."/>
            <person name="Schwartz D.C."/>
            <person name="Dietrich R.A."/>
            <person name="Widdison S."/>
            <person name="Scalliet G."/>
        </authorList>
    </citation>
    <scope>NUCLEOTIDE SEQUENCE [LARGE SCALE GENOMIC DNA]</scope>
    <source>
        <strain evidence="2 3">B05.10</strain>
    </source>
</reference>
<dbReference type="GO" id="GO:0030544">
    <property type="term" value="F:Hsp70 protein binding"/>
    <property type="evidence" value="ECO:0007669"/>
    <property type="project" value="TreeGrafter"/>
</dbReference>
<evidence type="ECO:0000313" key="3">
    <source>
        <dbReference type="Proteomes" id="UP000001798"/>
    </source>
</evidence>
<dbReference type="PANTHER" id="PTHR43908:SF3">
    <property type="entry name" value="AT29763P-RELATED"/>
    <property type="match status" value="1"/>
</dbReference>
<dbReference type="Pfam" id="PF00226">
    <property type="entry name" value="DnaJ"/>
    <property type="match status" value="1"/>
</dbReference>
<dbReference type="InterPro" id="IPR001623">
    <property type="entry name" value="DnaJ_domain"/>
</dbReference>
<protein>
    <recommendedName>
        <fullName evidence="1">J domain-containing protein</fullName>
    </recommendedName>
</protein>
<dbReference type="VEuPathDB" id="FungiDB:Bcin03g05620"/>
<feature type="domain" description="J" evidence="1">
    <location>
        <begin position="11"/>
        <end position="75"/>
    </location>
</feature>
<sequence>MTPAAVPQFIDSYTILSISPSAPGSEVSKAWKQLALLLHPDKNLSRDTKERFQQLQDAYDAIKTARARKHHDALRDQYLAAQEAASIATEAALLAAREAESENARWESDQKQKKQQEMLLREKDICRVQKEKGDKREKAERHISEEEDCTVADIFQILHYGGLKIIQRALYRAKKHWDYQSPVFSEFKNRISASYQARESMHCEARNNIIKTIIQQQQSIHHTRGKKAPLLSDHEELKQNQKLCTRFKALQQESFDYENRQYKWRQSISAEALLIIGPLNQLLEDYSPDCFEPARCFWKSFAEISRPLADDVDQIPMSTSKLWNQALYGFVAQEIGLGVASNLGTEPQDADTIRDIWERKMREGPWHCALGDRLSKPLGAEDRGDICGRCCLQTYCCEHETVASRCENCEMVVCEICRDELGALREFGAWVREAGFYSGERPEFLYAPARR</sequence>
<dbReference type="GO" id="GO:0005789">
    <property type="term" value="C:endoplasmic reticulum membrane"/>
    <property type="evidence" value="ECO:0007669"/>
    <property type="project" value="TreeGrafter"/>
</dbReference>
<name>A0A384JD41_BOTFB</name>